<sequence>MAPRRTRASAAAELQVESGQQVSSPPPEPAAKRQTRKKAPAKFNQVKDETNAEASEKKLPSRKRKAPAPKEESPVFGDELPHNLGSLPTPDTDDVDENKETSAAPKKKTKRVAKAKQVKADPEEVDQLAQKAAEIASPDADAKSEVKAETTSLDVKADGKTKKKTTKAKSYKLTPGETPYPDYAHPTSEECYEVERILAKKHGKVMAPKSIPLPSLEVTGCGEVPSVLDALIRTRLSAATTGKNSSNAFKGLVKTFGILQEGVGKGSVDWNKVRLASQPEVYEAIKSGGLANAKSKDIKEILDMVYEENQARCAALKKEKQAKAEGPAGSKNEPTQEKDTEIERAESGVLSLDHLHLLSNEDAFARLVKFPGIGPKTASCVLLFCLQRPSFAVDTHVFRLCQYLAWVPREVQKGQPPVNRETTFAHCEARVPDDLKYPLHQLLIKHGKECPRCRAATSTNSERWEEGCPIEHLVTRHGAKKGEVSPAGKAAPKTKRAAAVKKGKGKKKIDSDSEEAESSDLSDLESDDDYDETFQPFVSFDITQQTPCLILPVIMEKAFAEAVEKAVTAAVDKAIPASVSHAFVTAVDQAVKEKMKELEPAIEKRVTKEIESAIEKKIKRAIRKAELEERLEQLYRIRYERACLINFGPQSWNRWLENKNVEDEINQVRWKSELDELKKEEKIKETAQQG</sequence>
<gene>
    <name evidence="3" type="ORF">KCU98_g11957</name>
</gene>
<evidence type="ECO:0000313" key="4">
    <source>
        <dbReference type="Proteomes" id="UP000729357"/>
    </source>
</evidence>
<feature type="domain" description="HhH-GPD" evidence="2">
    <location>
        <begin position="236"/>
        <end position="449"/>
    </location>
</feature>
<feature type="compositionally biased region" description="Basic residues" evidence="1">
    <location>
        <begin position="105"/>
        <end position="117"/>
    </location>
</feature>
<feature type="compositionally biased region" description="Acidic residues" evidence="1">
    <location>
        <begin position="512"/>
        <end position="527"/>
    </location>
</feature>
<name>A0A9P8FJL2_AURME</name>
<comment type="caution">
    <text evidence="3">The sequence shown here is derived from an EMBL/GenBank/DDBJ whole genome shotgun (WGS) entry which is preliminary data.</text>
</comment>
<dbReference type="SMART" id="SM00478">
    <property type="entry name" value="ENDO3c"/>
    <property type="match status" value="1"/>
</dbReference>
<protein>
    <submittedName>
        <fullName evidence="3">DNA glycosylase</fullName>
    </submittedName>
</protein>
<dbReference type="InterPro" id="IPR011257">
    <property type="entry name" value="DNA_glycosylase"/>
</dbReference>
<keyword evidence="4" id="KW-1185">Reference proteome</keyword>
<accession>A0A9P8FJL2</accession>
<feature type="compositionally biased region" description="Basic residues" evidence="1">
    <location>
        <begin position="161"/>
        <end position="170"/>
    </location>
</feature>
<dbReference type="Pfam" id="PF00730">
    <property type="entry name" value="HhH-GPD"/>
    <property type="match status" value="1"/>
</dbReference>
<feature type="non-terminal residue" evidence="3">
    <location>
        <position position="1"/>
    </location>
</feature>
<reference evidence="3" key="1">
    <citation type="journal article" date="2021" name="J Fungi (Basel)">
        <title>Virulence traits and population genomics of the black yeast Aureobasidium melanogenum.</title>
        <authorList>
            <person name="Cernosa A."/>
            <person name="Sun X."/>
            <person name="Gostincar C."/>
            <person name="Fang C."/>
            <person name="Gunde-Cimerman N."/>
            <person name="Song Z."/>
        </authorList>
    </citation>
    <scope>NUCLEOTIDE SEQUENCE</scope>
    <source>
        <strain evidence="3">EXF-9298</strain>
    </source>
</reference>
<feature type="region of interest" description="Disordered" evidence="1">
    <location>
        <begin position="479"/>
        <end position="527"/>
    </location>
</feature>
<dbReference type="InterPro" id="IPR003265">
    <property type="entry name" value="HhH-GPD_domain"/>
</dbReference>
<dbReference type="Gene3D" id="1.10.340.30">
    <property type="entry name" value="Hypothetical protein, domain 2"/>
    <property type="match status" value="1"/>
</dbReference>
<reference evidence="3" key="2">
    <citation type="submission" date="2021-08" db="EMBL/GenBank/DDBJ databases">
        <authorList>
            <person name="Gostincar C."/>
            <person name="Sun X."/>
            <person name="Song Z."/>
            <person name="Gunde-Cimerman N."/>
        </authorList>
    </citation>
    <scope>NUCLEOTIDE SEQUENCE</scope>
    <source>
        <strain evidence="3">EXF-9298</strain>
    </source>
</reference>
<dbReference type="GO" id="GO:0006285">
    <property type="term" value="P:base-excision repair, AP site formation"/>
    <property type="evidence" value="ECO:0007669"/>
    <property type="project" value="UniProtKB-ARBA"/>
</dbReference>
<proteinExistence type="predicted"/>
<dbReference type="AlphaFoldDB" id="A0A9P8FJL2"/>
<feature type="region of interest" description="Disordered" evidence="1">
    <location>
        <begin position="317"/>
        <end position="343"/>
    </location>
</feature>
<dbReference type="EMBL" id="JAHFXS010001988">
    <property type="protein sequence ID" value="KAG9974495.1"/>
    <property type="molecule type" value="Genomic_DNA"/>
</dbReference>
<evidence type="ECO:0000256" key="1">
    <source>
        <dbReference type="SAM" id="MobiDB-lite"/>
    </source>
</evidence>
<dbReference type="PANTHER" id="PTHR47203">
    <property type="match status" value="1"/>
</dbReference>
<dbReference type="Gene3D" id="1.10.1670.10">
    <property type="entry name" value="Helix-hairpin-Helix base-excision DNA repair enzymes (C-terminal)"/>
    <property type="match status" value="1"/>
</dbReference>
<dbReference type="CDD" id="cd00056">
    <property type="entry name" value="ENDO3c"/>
    <property type="match status" value="1"/>
</dbReference>
<evidence type="ECO:0000259" key="2">
    <source>
        <dbReference type="SMART" id="SM00478"/>
    </source>
</evidence>
<feature type="compositionally biased region" description="Basic and acidic residues" evidence="1">
    <location>
        <begin position="334"/>
        <end position="343"/>
    </location>
</feature>
<dbReference type="GO" id="GO:0000702">
    <property type="term" value="F:oxidized base lesion DNA N-glycosylase activity"/>
    <property type="evidence" value="ECO:0007669"/>
    <property type="project" value="UniProtKB-ARBA"/>
</dbReference>
<dbReference type="PANTHER" id="PTHR47203:SF1">
    <property type="entry name" value="HYPOTHETICAL BASE EXCISION DNA REPAIR PROTEIN (EUROFUNG)"/>
    <property type="match status" value="1"/>
</dbReference>
<dbReference type="Proteomes" id="UP000729357">
    <property type="component" value="Unassembled WGS sequence"/>
</dbReference>
<dbReference type="InterPro" id="IPR023170">
    <property type="entry name" value="HhH_base_excis_C"/>
</dbReference>
<organism evidence="3 4">
    <name type="scientific">Aureobasidium melanogenum</name>
    <name type="common">Aureobasidium pullulans var. melanogenum</name>
    <dbReference type="NCBI Taxonomy" id="46634"/>
    <lineage>
        <taxon>Eukaryota</taxon>
        <taxon>Fungi</taxon>
        <taxon>Dikarya</taxon>
        <taxon>Ascomycota</taxon>
        <taxon>Pezizomycotina</taxon>
        <taxon>Dothideomycetes</taxon>
        <taxon>Dothideomycetidae</taxon>
        <taxon>Dothideales</taxon>
        <taxon>Saccotheciaceae</taxon>
        <taxon>Aureobasidium</taxon>
    </lineage>
</organism>
<feature type="compositionally biased region" description="Basic residues" evidence="1">
    <location>
        <begin position="492"/>
        <end position="507"/>
    </location>
</feature>
<feature type="compositionally biased region" description="Basic and acidic residues" evidence="1">
    <location>
        <begin position="45"/>
        <end position="59"/>
    </location>
</feature>
<evidence type="ECO:0000313" key="3">
    <source>
        <dbReference type="EMBL" id="KAG9974495.1"/>
    </source>
</evidence>
<dbReference type="SUPFAM" id="SSF48150">
    <property type="entry name" value="DNA-glycosylase"/>
    <property type="match status" value="1"/>
</dbReference>
<feature type="region of interest" description="Disordered" evidence="1">
    <location>
        <begin position="1"/>
        <end position="184"/>
    </location>
</feature>